<evidence type="ECO:0000313" key="1">
    <source>
        <dbReference type="EMBL" id="MVQ49480.1"/>
    </source>
</evidence>
<evidence type="ECO:0000313" key="2">
    <source>
        <dbReference type="Proteomes" id="UP000473525"/>
    </source>
</evidence>
<comment type="caution">
    <text evidence="1">The sequence shown here is derived from an EMBL/GenBank/DDBJ whole genome shotgun (WGS) entry which is preliminary data.</text>
</comment>
<protein>
    <submittedName>
        <fullName evidence="1">Uncharacterized protein</fullName>
    </submittedName>
</protein>
<dbReference type="EMBL" id="WSEK01000004">
    <property type="protein sequence ID" value="MVQ49480.1"/>
    <property type="molecule type" value="Genomic_DNA"/>
</dbReference>
<dbReference type="Proteomes" id="UP000473525">
    <property type="component" value="Unassembled WGS sequence"/>
</dbReference>
<gene>
    <name evidence="1" type="ORF">GON03_09820</name>
</gene>
<name>A0A6L6XQR7_9ACTN</name>
<dbReference type="RefSeq" id="WP_157342160.1">
    <property type="nucleotide sequence ID" value="NZ_WSEK01000004.1"/>
</dbReference>
<proteinExistence type="predicted"/>
<reference evidence="1 2" key="1">
    <citation type="submission" date="2019-12" db="EMBL/GenBank/DDBJ databases">
        <authorList>
            <person name="Huq M.A."/>
        </authorList>
    </citation>
    <scope>NUCLEOTIDE SEQUENCE [LARGE SCALE GENOMIC DNA]</scope>
    <source>
        <strain evidence="1 2">MAH-18</strain>
    </source>
</reference>
<keyword evidence="2" id="KW-1185">Reference proteome</keyword>
<accession>A0A6L6XQR7</accession>
<organism evidence="1 2">
    <name type="scientific">Nocardioides agri</name>
    <dbReference type="NCBI Taxonomy" id="2682843"/>
    <lineage>
        <taxon>Bacteria</taxon>
        <taxon>Bacillati</taxon>
        <taxon>Actinomycetota</taxon>
        <taxon>Actinomycetes</taxon>
        <taxon>Propionibacteriales</taxon>
        <taxon>Nocardioidaceae</taxon>
        <taxon>Nocardioides</taxon>
    </lineage>
</organism>
<dbReference type="AlphaFoldDB" id="A0A6L6XQR7"/>
<sequence length="161" mass="17495">MIERGRATVWDGLTHPGHPAWNDYPSGQGSLKVVGTCTPLEVGFAQMALVPASSADGVRGVLYTEITAIEPGYMLATNTIATGAFEQTETIRLLDHPDGGAIVDCLAWVNTVAMTQARARRLQHNLGRLQVGYLRRAQNWTSQTGHRPNILSPEADDLPYI</sequence>